<gene>
    <name evidence="2" type="ORF">SAMN05444359_109113</name>
</gene>
<feature type="transmembrane region" description="Helical" evidence="1">
    <location>
        <begin position="20"/>
        <end position="41"/>
    </location>
</feature>
<proteinExistence type="predicted"/>
<accession>A0A1H9FV78</accession>
<organism evidence="2 3">
    <name type="scientific">Neolewinella agarilytica</name>
    <dbReference type="NCBI Taxonomy" id="478744"/>
    <lineage>
        <taxon>Bacteria</taxon>
        <taxon>Pseudomonadati</taxon>
        <taxon>Bacteroidota</taxon>
        <taxon>Saprospiria</taxon>
        <taxon>Saprospirales</taxon>
        <taxon>Lewinellaceae</taxon>
        <taxon>Neolewinella</taxon>
    </lineage>
</organism>
<evidence type="ECO:0000313" key="3">
    <source>
        <dbReference type="Proteomes" id="UP000199021"/>
    </source>
</evidence>
<evidence type="ECO:0000256" key="1">
    <source>
        <dbReference type="SAM" id="Phobius"/>
    </source>
</evidence>
<dbReference type="RefSeq" id="WP_090167904.1">
    <property type="nucleotide sequence ID" value="NZ_FOFB01000009.1"/>
</dbReference>
<keyword evidence="1" id="KW-1133">Transmembrane helix</keyword>
<sequence>MSKQPELPEQTIKPKPTRGASFYMALLAIVISLVGTCVSIFEARILREQQTIMSDEKEATVWPYVSAGANISQEGKSTTVTMSLKNEGVGPALIGDLHHVVEGQTGTLTEVLPMLRKQFPAFKIIPLLISNTGKKVLGAGESVTAYRLLISGQTDQVLDHIEVTGAIETEFCYCSIYGDCWSSDGERLAETQPCGGRDYLR</sequence>
<dbReference type="Proteomes" id="UP000199021">
    <property type="component" value="Unassembled WGS sequence"/>
</dbReference>
<dbReference type="InParanoid" id="A0A1H9FV78"/>
<keyword evidence="3" id="KW-1185">Reference proteome</keyword>
<dbReference type="OrthoDB" id="1492993at2"/>
<reference evidence="3" key="1">
    <citation type="submission" date="2016-10" db="EMBL/GenBank/DDBJ databases">
        <authorList>
            <person name="Varghese N."/>
            <person name="Submissions S."/>
        </authorList>
    </citation>
    <scope>NUCLEOTIDE SEQUENCE [LARGE SCALE GENOMIC DNA]</scope>
    <source>
        <strain evidence="3">DSM 24740</strain>
    </source>
</reference>
<protein>
    <submittedName>
        <fullName evidence="2">Uncharacterized protein</fullName>
    </submittedName>
</protein>
<evidence type="ECO:0000313" key="2">
    <source>
        <dbReference type="EMBL" id="SEQ41747.1"/>
    </source>
</evidence>
<keyword evidence="1" id="KW-0472">Membrane</keyword>
<dbReference type="AlphaFoldDB" id="A0A1H9FV78"/>
<name>A0A1H9FV78_9BACT</name>
<dbReference type="EMBL" id="FOFB01000009">
    <property type="protein sequence ID" value="SEQ41747.1"/>
    <property type="molecule type" value="Genomic_DNA"/>
</dbReference>
<keyword evidence="1" id="KW-0812">Transmembrane</keyword>